<comment type="caution">
    <text evidence="3">The sequence shown here is derived from an EMBL/GenBank/DDBJ whole genome shotgun (WGS) entry which is preliminary data.</text>
</comment>
<name>A0A9N9NVA0_9GLOM</name>
<feature type="domain" description="COG4 transport protein middle alpha-helical bundle" evidence="2">
    <location>
        <begin position="1"/>
        <end position="281"/>
    </location>
</feature>
<dbReference type="PANTHER" id="PTHR24016">
    <property type="entry name" value="CONSERVED OLIGOMERIC GOLGI COMPLEX SUBUNIT 4"/>
    <property type="match status" value="1"/>
</dbReference>
<dbReference type="Proteomes" id="UP000789342">
    <property type="component" value="Unassembled WGS sequence"/>
</dbReference>
<dbReference type="SMART" id="SM00762">
    <property type="entry name" value="Cog4"/>
    <property type="match status" value="1"/>
</dbReference>
<protein>
    <submittedName>
        <fullName evidence="3">9673_t:CDS:1</fullName>
    </submittedName>
</protein>
<dbReference type="AlphaFoldDB" id="A0A9N9NVA0"/>
<dbReference type="OrthoDB" id="47059at2759"/>
<evidence type="ECO:0000313" key="3">
    <source>
        <dbReference type="EMBL" id="CAG8763532.1"/>
    </source>
</evidence>
<feature type="compositionally biased region" description="Basic and acidic residues" evidence="1">
    <location>
        <begin position="136"/>
        <end position="146"/>
    </location>
</feature>
<feature type="region of interest" description="Disordered" evidence="1">
    <location>
        <begin position="122"/>
        <end position="146"/>
    </location>
</feature>
<proteinExistence type="predicted"/>
<feature type="non-terminal residue" evidence="3">
    <location>
        <position position="281"/>
    </location>
</feature>
<keyword evidence="4" id="KW-1185">Reference proteome</keyword>
<sequence>RNEANISRFFRLFPLIGKETEGLDKYSKFVCGIIAGKSQANLAEIAIGPNFYGYALLKLYENIATIISQHQPVVKTHYGPGKMIRVIERLQEECDKQSRIILDTFYDEKQVHRKVSDIKMYNAAPKKPLGPQRPGQSREVDSTPDPRELDVVLNELAMISARTHLYYRFMEASARSEIEEMGENKENNTLAEKDANNYDPIEIIKNSGLAKQAKSLMADFLVMEEYFFRKAIEKAMKIDKYEEGSVISSCVGDVFYILKECLIRVVSTSDIECLTSMVNLV</sequence>
<evidence type="ECO:0000256" key="1">
    <source>
        <dbReference type="SAM" id="MobiDB-lite"/>
    </source>
</evidence>
<evidence type="ECO:0000259" key="2">
    <source>
        <dbReference type="SMART" id="SM00762"/>
    </source>
</evidence>
<accession>A0A9N9NVA0</accession>
<reference evidence="3" key="1">
    <citation type="submission" date="2021-06" db="EMBL/GenBank/DDBJ databases">
        <authorList>
            <person name="Kallberg Y."/>
            <person name="Tangrot J."/>
            <person name="Rosling A."/>
        </authorList>
    </citation>
    <scope>NUCLEOTIDE SEQUENCE</scope>
    <source>
        <strain evidence="3">CL551</strain>
    </source>
</reference>
<gene>
    <name evidence="3" type="ORF">AMORRO_LOCUS16099</name>
</gene>
<evidence type="ECO:0000313" key="4">
    <source>
        <dbReference type="Proteomes" id="UP000789342"/>
    </source>
</evidence>
<feature type="non-terminal residue" evidence="3">
    <location>
        <position position="1"/>
    </location>
</feature>
<dbReference type="EMBL" id="CAJVPV010042187">
    <property type="protein sequence ID" value="CAG8763532.1"/>
    <property type="molecule type" value="Genomic_DNA"/>
</dbReference>
<dbReference type="InterPro" id="IPR048682">
    <property type="entry name" value="COG4"/>
</dbReference>
<dbReference type="Pfam" id="PF08318">
    <property type="entry name" value="COG4_m"/>
    <property type="match status" value="1"/>
</dbReference>
<organism evidence="3 4">
    <name type="scientific">Acaulospora morrowiae</name>
    <dbReference type="NCBI Taxonomy" id="94023"/>
    <lineage>
        <taxon>Eukaryota</taxon>
        <taxon>Fungi</taxon>
        <taxon>Fungi incertae sedis</taxon>
        <taxon>Mucoromycota</taxon>
        <taxon>Glomeromycotina</taxon>
        <taxon>Glomeromycetes</taxon>
        <taxon>Diversisporales</taxon>
        <taxon>Acaulosporaceae</taxon>
        <taxon>Acaulospora</taxon>
    </lineage>
</organism>
<dbReference type="InterPro" id="IPR013167">
    <property type="entry name" value="COG4_M"/>
</dbReference>
<dbReference type="PANTHER" id="PTHR24016:SF0">
    <property type="entry name" value="CONSERVED OLIGOMERIC GOLGI COMPLEX SUBUNIT 4"/>
    <property type="match status" value="1"/>
</dbReference>